<protein>
    <submittedName>
        <fullName evidence="2">Uncharacterized protein</fullName>
    </submittedName>
</protein>
<organism evidence="2 3">
    <name type="scientific">Testicularia cyperi</name>
    <dbReference type="NCBI Taxonomy" id="1882483"/>
    <lineage>
        <taxon>Eukaryota</taxon>
        <taxon>Fungi</taxon>
        <taxon>Dikarya</taxon>
        <taxon>Basidiomycota</taxon>
        <taxon>Ustilaginomycotina</taxon>
        <taxon>Ustilaginomycetes</taxon>
        <taxon>Ustilaginales</taxon>
        <taxon>Anthracoideaceae</taxon>
        <taxon>Testicularia</taxon>
    </lineage>
</organism>
<feature type="region of interest" description="Disordered" evidence="1">
    <location>
        <begin position="186"/>
        <end position="215"/>
    </location>
</feature>
<feature type="compositionally biased region" description="Basic and acidic residues" evidence="1">
    <location>
        <begin position="196"/>
        <end position="215"/>
    </location>
</feature>
<dbReference type="EMBL" id="KZ819191">
    <property type="protein sequence ID" value="PWZ00913.1"/>
    <property type="molecule type" value="Genomic_DNA"/>
</dbReference>
<dbReference type="AlphaFoldDB" id="A0A317XT22"/>
<name>A0A317XT22_9BASI</name>
<proteinExistence type="predicted"/>
<dbReference type="OrthoDB" id="2542959at2759"/>
<evidence type="ECO:0000313" key="3">
    <source>
        <dbReference type="Proteomes" id="UP000246740"/>
    </source>
</evidence>
<gene>
    <name evidence="2" type="ORF">BCV70DRAFT_84643</name>
</gene>
<keyword evidence="3" id="KW-1185">Reference proteome</keyword>
<sequence>MSRPDYALILPIADLDLGRDQGRKLRLAGFITSIDPASSLCVLSDEGSSLLVDLSLCTQPHDEYDQSDPGGWRHYRAQQQQKDPAQTGIDIVPPQLKSKCMVIGYLVRQQDPVDIAFVQSGRARLSDSGEVQTPSSSSVEQELPNRFFVLEAILARELDPSYDLSLWNRTARLRSLYEYNQPSIPMASTAANKSETANKDKDKGKGKGKEKEVHD</sequence>
<reference evidence="2 3" key="1">
    <citation type="journal article" date="2018" name="Mol. Biol. Evol.">
        <title>Broad Genomic Sampling Reveals a Smut Pathogenic Ancestry of the Fungal Clade Ustilaginomycotina.</title>
        <authorList>
            <person name="Kijpornyongpan T."/>
            <person name="Mondo S.J."/>
            <person name="Barry K."/>
            <person name="Sandor L."/>
            <person name="Lee J."/>
            <person name="Lipzen A."/>
            <person name="Pangilinan J."/>
            <person name="LaButti K."/>
            <person name="Hainaut M."/>
            <person name="Henrissat B."/>
            <person name="Grigoriev I.V."/>
            <person name="Spatafora J.W."/>
            <person name="Aime M.C."/>
        </authorList>
    </citation>
    <scope>NUCLEOTIDE SEQUENCE [LARGE SCALE GENOMIC DNA]</scope>
    <source>
        <strain evidence="2 3">MCA 3645</strain>
    </source>
</reference>
<accession>A0A317XT22</accession>
<dbReference type="InParanoid" id="A0A317XT22"/>
<evidence type="ECO:0000256" key="1">
    <source>
        <dbReference type="SAM" id="MobiDB-lite"/>
    </source>
</evidence>
<evidence type="ECO:0000313" key="2">
    <source>
        <dbReference type="EMBL" id="PWZ00913.1"/>
    </source>
</evidence>
<dbReference type="Proteomes" id="UP000246740">
    <property type="component" value="Unassembled WGS sequence"/>
</dbReference>